<dbReference type="InterPro" id="IPR036691">
    <property type="entry name" value="Endo/exonu/phosph_ase_sf"/>
</dbReference>
<dbReference type="AlphaFoldDB" id="A0A428ZUU9"/>
<comment type="caution">
    <text evidence="1">The sequence shown here is derived from an EMBL/GenBank/DDBJ whole genome shotgun (WGS) entry which is preliminary data.</text>
</comment>
<dbReference type="Gene3D" id="3.60.10.10">
    <property type="entry name" value="Endonuclease/exonuclease/phosphatase"/>
    <property type="match status" value="1"/>
</dbReference>
<dbReference type="Proteomes" id="UP000287547">
    <property type="component" value="Unassembled WGS sequence"/>
</dbReference>
<organism evidence="1 2">
    <name type="scientific">Kibdelosporangium aridum</name>
    <dbReference type="NCBI Taxonomy" id="2030"/>
    <lineage>
        <taxon>Bacteria</taxon>
        <taxon>Bacillati</taxon>
        <taxon>Actinomycetota</taxon>
        <taxon>Actinomycetes</taxon>
        <taxon>Pseudonocardiales</taxon>
        <taxon>Pseudonocardiaceae</taxon>
        <taxon>Kibdelosporangium</taxon>
    </lineage>
</organism>
<evidence type="ECO:0000313" key="1">
    <source>
        <dbReference type="EMBL" id="RSM91850.1"/>
    </source>
</evidence>
<sequence length="79" mass="8672">MYPIFTGGYGHDSHKGEPEPQDRIDFVYYAGLLGVTESKTVVEGKPVAVPNHRGNAWPSDHAAVLTTFRVSSTRWGVGR</sequence>
<reference evidence="1 2" key="1">
    <citation type="submission" date="2018-05" db="EMBL/GenBank/DDBJ databases">
        <title>Evolution of GPA BGCs.</title>
        <authorList>
            <person name="Waglechner N."/>
            <person name="Wright G.D."/>
        </authorList>
    </citation>
    <scope>NUCLEOTIDE SEQUENCE [LARGE SCALE GENOMIC DNA]</scope>
    <source>
        <strain evidence="1 2">A82846</strain>
    </source>
</reference>
<dbReference type="OrthoDB" id="3414047at2"/>
<gene>
    <name evidence="1" type="ORF">DMH04_02475</name>
</gene>
<name>A0A428ZUU9_KIBAR</name>
<protein>
    <recommendedName>
        <fullName evidence="3">Endonuclease/Exonuclease/phosphatase family protein</fullName>
    </recommendedName>
</protein>
<evidence type="ECO:0008006" key="3">
    <source>
        <dbReference type="Google" id="ProtNLM"/>
    </source>
</evidence>
<proteinExistence type="predicted"/>
<accession>A0A428ZUU9</accession>
<evidence type="ECO:0000313" key="2">
    <source>
        <dbReference type="Proteomes" id="UP000287547"/>
    </source>
</evidence>
<dbReference type="EMBL" id="QHKI01000001">
    <property type="protein sequence ID" value="RSM91850.1"/>
    <property type="molecule type" value="Genomic_DNA"/>
</dbReference>
<dbReference type="RefSeq" id="WP_051793919.1">
    <property type="nucleotide sequence ID" value="NZ_QHKI01000001.1"/>
</dbReference>